<dbReference type="Proteomes" id="UP000234335">
    <property type="component" value="Unassembled WGS sequence"/>
</dbReference>
<organism evidence="2 3">
    <name type="scientific">Anaerococcus octavius</name>
    <dbReference type="NCBI Taxonomy" id="54007"/>
    <lineage>
        <taxon>Bacteria</taxon>
        <taxon>Bacillati</taxon>
        <taxon>Bacillota</taxon>
        <taxon>Tissierellia</taxon>
        <taxon>Tissierellales</taxon>
        <taxon>Peptoniphilaceae</taxon>
        <taxon>Anaerococcus</taxon>
    </lineage>
</organism>
<sequence length="95" mass="10620">MKYSVKDTSAKAHNIYESDNQVVTHLNLKAGENIPSHNSDMSVVVVIYEGEIIFTEENKDYTIKAGDIITLKPNLSHSLKALEDSKLMVIKSDLK</sequence>
<dbReference type="PANTHER" id="PTHR37694">
    <property type="entry name" value="SLR8022 PROTEIN"/>
    <property type="match status" value="1"/>
</dbReference>
<dbReference type="InterPro" id="IPR014710">
    <property type="entry name" value="RmlC-like_jellyroll"/>
</dbReference>
<dbReference type="InterPro" id="IPR011051">
    <property type="entry name" value="RmlC_Cupin_sf"/>
</dbReference>
<reference evidence="2 3" key="1">
    <citation type="submission" date="2017-12" db="EMBL/GenBank/DDBJ databases">
        <title>Phylogenetic diversity of female urinary microbiome.</title>
        <authorList>
            <person name="Thomas-White K."/>
            <person name="Wolfe A.J."/>
        </authorList>
    </citation>
    <scope>NUCLEOTIDE SEQUENCE [LARGE SCALE GENOMIC DNA]</scope>
    <source>
        <strain evidence="2 3">UMB0119</strain>
    </source>
</reference>
<dbReference type="RefSeq" id="WP_101539953.1">
    <property type="nucleotide sequence ID" value="NZ_CALTZC010000002.1"/>
</dbReference>
<dbReference type="AlphaFoldDB" id="A0A2I1M9Q0"/>
<dbReference type="Gene3D" id="2.60.120.10">
    <property type="entry name" value="Jelly Rolls"/>
    <property type="match status" value="1"/>
</dbReference>
<dbReference type="Pfam" id="PF07883">
    <property type="entry name" value="Cupin_2"/>
    <property type="match status" value="1"/>
</dbReference>
<evidence type="ECO:0000313" key="2">
    <source>
        <dbReference type="EMBL" id="PKZ16854.1"/>
    </source>
</evidence>
<feature type="domain" description="Cupin type-2" evidence="1">
    <location>
        <begin position="26"/>
        <end position="89"/>
    </location>
</feature>
<dbReference type="PANTHER" id="PTHR37694:SF1">
    <property type="entry name" value="SLR8022 PROTEIN"/>
    <property type="match status" value="1"/>
</dbReference>
<evidence type="ECO:0000313" key="3">
    <source>
        <dbReference type="Proteomes" id="UP000234335"/>
    </source>
</evidence>
<proteinExistence type="predicted"/>
<dbReference type="EMBL" id="PKGS01000002">
    <property type="protein sequence ID" value="PKZ16854.1"/>
    <property type="molecule type" value="Genomic_DNA"/>
</dbReference>
<comment type="caution">
    <text evidence="2">The sequence shown here is derived from an EMBL/GenBank/DDBJ whole genome shotgun (WGS) entry which is preliminary data.</text>
</comment>
<evidence type="ECO:0000259" key="1">
    <source>
        <dbReference type="Pfam" id="PF07883"/>
    </source>
</evidence>
<keyword evidence="3" id="KW-1185">Reference proteome</keyword>
<name>A0A2I1M9Q0_9FIRM</name>
<gene>
    <name evidence="2" type="ORF">CYJ34_03450</name>
</gene>
<accession>A0A2I1M9Q0</accession>
<dbReference type="InterPro" id="IPR013096">
    <property type="entry name" value="Cupin_2"/>
</dbReference>
<protein>
    <submittedName>
        <fullName evidence="2">Cupin</fullName>
    </submittedName>
</protein>
<dbReference type="SUPFAM" id="SSF51182">
    <property type="entry name" value="RmlC-like cupins"/>
    <property type="match status" value="1"/>
</dbReference>